<gene>
    <name evidence="2" type="ORF">MTR67_026335</name>
</gene>
<accession>A0AAF0TZ58</accession>
<dbReference type="AlphaFoldDB" id="A0AAF0TZ58"/>
<dbReference type="InterPro" id="IPR056924">
    <property type="entry name" value="SH3_Tf2-1"/>
</dbReference>
<proteinExistence type="predicted"/>
<organism evidence="2 3">
    <name type="scientific">Solanum verrucosum</name>
    <dbReference type="NCBI Taxonomy" id="315347"/>
    <lineage>
        <taxon>Eukaryota</taxon>
        <taxon>Viridiplantae</taxon>
        <taxon>Streptophyta</taxon>
        <taxon>Embryophyta</taxon>
        <taxon>Tracheophyta</taxon>
        <taxon>Spermatophyta</taxon>
        <taxon>Magnoliopsida</taxon>
        <taxon>eudicotyledons</taxon>
        <taxon>Gunneridae</taxon>
        <taxon>Pentapetalae</taxon>
        <taxon>asterids</taxon>
        <taxon>lamiids</taxon>
        <taxon>Solanales</taxon>
        <taxon>Solanaceae</taxon>
        <taxon>Solanoideae</taxon>
        <taxon>Solaneae</taxon>
        <taxon>Solanum</taxon>
    </lineage>
</organism>
<evidence type="ECO:0000313" key="3">
    <source>
        <dbReference type="Proteomes" id="UP001234989"/>
    </source>
</evidence>
<dbReference type="PANTHER" id="PTHR46148">
    <property type="entry name" value="CHROMO DOMAIN-CONTAINING PROTEIN"/>
    <property type="match status" value="1"/>
</dbReference>
<reference evidence="2" key="1">
    <citation type="submission" date="2023-08" db="EMBL/GenBank/DDBJ databases">
        <title>A de novo genome assembly of Solanum verrucosum Schlechtendal, a Mexican diploid species geographically isolated from the other diploid A-genome species in potato relatives.</title>
        <authorList>
            <person name="Hosaka K."/>
        </authorList>
    </citation>
    <scope>NUCLEOTIDE SEQUENCE</scope>
    <source>
        <tissue evidence="2">Young leaves</tissue>
    </source>
</reference>
<protein>
    <recommendedName>
        <fullName evidence="1">Tf2-1-like SH3-like domain-containing protein</fullName>
    </recommendedName>
</protein>
<evidence type="ECO:0000259" key="1">
    <source>
        <dbReference type="Pfam" id="PF24626"/>
    </source>
</evidence>
<name>A0AAF0TZ58_SOLVR</name>
<dbReference type="PANTHER" id="PTHR46148:SF56">
    <property type="entry name" value="RETROTRANSPOSON PROTEIN"/>
    <property type="match status" value="1"/>
</dbReference>
<dbReference type="Proteomes" id="UP001234989">
    <property type="component" value="Chromosome 6"/>
</dbReference>
<sequence>MAPFETLYGRRFRSPIGWFEVGEVVLIGPELVHEAMEKVWLIRERLKTAQSQQKSYADVRRRVLDFDLNNCKVAYELELPNDLASVHPVFHVSLLKKCVGDPTSILPLDSIGIKDSISYKGVSVEILDRQVCKLRNKEIASVKVLWRNQLVEGATWEADDNMISYYPHLFPFFPTLA</sequence>
<dbReference type="EMBL" id="CP133617">
    <property type="protein sequence ID" value="WMV32950.1"/>
    <property type="molecule type" value="Genomic_DNA"/>
</dbReference>
<evidence type="ECO:0000313" key="2">
    <source>
        <dbReference type="EMBL" id="WMV32950.1"/>
    </source>
</evidence>
<dbReference type="Pfam" id="PF24626">
    <property type="entry name" value="SH3_Tf2-1"/>
    <property type="match status" value="1"/>
</dbReference>
<feature type="domain" description="Tf2-1-like SH3-like" evidence="1">
    <location>
        <begin position="72"/>
        <end position="99"/>
    </location>
</feature>
<keyword evidence="3" id="KW-1185">Reference proteome</keyword>